<dbReference type="GO" id="GO:0016226">
    <property type="term" value="P:iron-sulfur cluster assembly"/>
    <property type="evidence" value="ECO:0007669"/>
    <property type="project" value="TreeGrafter"/>
</dbReference>
<name>A0A1I6CP59_9RHOB</name>
<gene>
    <name evidence="2" type="ORF">SAMN04515673_101125</name>
</gene>
<dbReference type="Pfam" id="PF01722">
    <property type="entry name" value="BolA"/>
    <property type="match status" value="1"/>
</dbReference>
<dbReference type="InterPro" id="IPR002634">
    <property type="entry name" value="BolA"/>
</dbReference>
<reference evidence="2 3" key="1">
    <citation type="submission" date="2016-10" db="EMBL/GenBank/DDBJ databases">
        <authorList>
            <person name="de Groot N.N."/>
        </authorList>
    </citation>
    <scope>NUCLEOTIDE SEQUENCE [LARGE SCALE GENOMIC DNA]</scope>
    <source>
        <strain evidence="3">KMM 9023,NRIC 0796,JCM 17311,KCTC 23692</strain>
    </source>
</reference>
<evidence type="ECO:0000256" key="1">
    <source>
        <dbReference type="RuleBase" id="RU003860"/>
    </source>
</evidence>
<dbReference type="PANTHER" id="PTHR46230">
    <property type="match status" value="1"/>
</dbReference>
<dbReference type="SUPFAM" id="SSF82657">
    <property type="entry name" value="BolA-like"/>
    <property type="match status" value="1"/>
</dbReference>
<dbReference type="InterPro" id="IPR036065">
    <property type="entry name" value="BolA-like_sf"/>
</dbReference>
<organism evidence="2 3">
    <name type="scientific">Poseidonocella sedimentorum</name>
    <dbReference type="NCBI Taxonomy" id="871652"/>
    <lineage>
        <taxon>Bacteria</taxon>
        <taxon>Pseudomonadati</taxon>
        <taxon>Pseudomonadota</taxon>
        <taxon>Alphaproteobacteria</taxon>
        <taxon>Rhodobacterales</taxon>
        <taxon>Roseobacteraceae</taxon>
        <taxon>Poseidonocella</taxon>
    </lineage>
</organism>
<protein>
    <submittedName>
        <fullName evidence="2">BolA protein</fullName>
    </submittedName>
</protein>
<dbReference type="Gene3D" id="3.30.300.90">
    <property type="entry name" value="BolA-like"/>
    <property type="match status" value="1"/>
</dbReference>
<comment type="similarity">
    <text evidence="1">Belongs to the BolA/IbaG family.</text>
</comment>
<keyword evidence="3" id="KW-1185">Reference proteome</keyword>
<dbReference type="STRING" id="871652.SAMN04515673_101125"/>
<dbReference type="PIRSF" id="PIRSF003113">
    <property type="entry name" value="BolA"/>
    <property type="match status" value="1"/>
</dbReference>
<dbReference type="AlphaFoldDB" id="A0A1I6CP59"/>
<dbReference type="RefSeq" id="WP_092075573.1">
    <property type="nucleotide sequence ID" value="NZ_FOYI01000001.1"/>
</dbReference>
<proteinExistence type="inferred from homology"/>
<sequence>MSLTEEIRARLTDAFAPTVLDVEDDSESHRGHAGFREGGESHFNVTIRAPAFAGQSRIARHRAVHAALGQEILTRIHALSLDIGA</sequence>
<evidence type="ECO:0000313" key="2">
    <source>
        <dbReference type="EMBL" id="SFQ94942.1"/>
    </source>
</evidence>
<accession>A0A1I6CP59</accession>
<evidence type="ECO:0000313" key="3">
    <source>
        <dbReference type="Proteomes" id="UP000199302"/>
    </source>
</evidence>
<dbReference type="PANTHER" id="PTHR46230:SF7">
    <property type="entry name" value="BOLA-LIKE PROTEIN 1"/>
    <property type="match status" value="1"/>
</dbReference>
<dbReference type="OrthoDB" id="9811118at2"/>
<dbReference type="EMBL" id="FOYI01000001">
    <property type="protein sequence ID" value="SFQ94942.1"/>
    <property type="molecule type" value="Genomic_DNA"/>
</dbReference>
<dbReference type="Proteomes" id="UP000199302">
    <property type="component" value="Unassembled WGS sequence"/>
</dbReference>